<keyword evidence="3" id="KW-0813">Transport</keyword>
<comment type="similarity">
    <text evidence="2">Belongs to the autoinducer-2 exporter (AI-2E) (TC 2.A.86) family.</text>
</comment>
<dbReference type="GO" id="GO:0055085">
    <property type="term" value="P:transmembrane transport"/>
    <property type="evidence" value="ECO:0007669"/>
    <property type="project" value="TreeGrafter"/>
</dbReference>
<feature type="transmembrane region" description="Helical" evidence="8">
    <location>
        <begin position="230"/>
        <end position="258"/>
    </location>
</feature>
<proteinExistence type="inferred from homology"/>
<dbReference type="Pfam" id="PF01594">
    <property type="entry name" value="AI-2E_transport"/>
    <property type="match status" value="1"/>
</dbReference>
<dbReference type="PANTHER" id="PTHR21716">
    <property type="entry name" value="TRANSMEMBRANE PROTEIN"/>
    <property type="match status" value="1"/>
</dbReference>
<accession>A0A7X0VUB1</accession>
<feature type="transmembrane region" description="Helical" evidence="8">
    <location>
        <begin position="15"/>
        <end position="33"/>
    </location>
</feature>
<evidence type="ECO:0000256" key="6">
    <source>
        <dbReference type="ARBA" id="ARBA00022989"/>
    </source>
</evidence>
<dbReference type="Proteomes" id="UP000564644">
    <property type="component" value="Unassembled WGS sequence"/>
</dbReference>
<dbReference type="PANTHER" id="PTHR21716:SF53">
    <property type="entry name" value="PERMEASE PERM-RELATED"/>
    <property type="match status" value="1"/>
</dbReference>
<dbReference type="InterPro" id="IPR002549">
    <property type="entry name" value="AI-2E-like"/>
</dbReference>
<keyword evidence="4" id="KW-1003">Cell membrane</keyword>
<feature type="transmembrane region" description="Helical" evidence="8">
    <location>
        <begin position="264"/>
        <end position="283"/>
    </location>
</feature>
<keyword evidence="5 8" id="KW-0812">Transmembrane</keyword>
<gene>
    <name evidence="9" type="ORF">H7C18_04105</name>
</gene>
<evidence type="ECO:0000256" key="2">
    <source>
        <dbReference type="ARBA" id="ARBA00009773"/>
    </source>
</evidence>
<evidence type="ECO:0000313" key="9">
    <source>
        <dbReference type="EMBL" id="MBB6730072.1"/>
    </source>
</evidence>
<evidence type="ECO:0000256" key="4">
    <source>
        <dbReference type="ARBA" id="ARBA00022475"/>
    </source>
</evidence>
<feature type="transmembrane region" description="Helical" evidence="8">
    <location>
        <begin position="167"/>
        <end position="189"/>
    </location>
</feature>
<evidence type="ECO:0000256" key="3">
    <source>
        <dbReference type="ARBA" id="ARBA00022448"/>
    </source>
</evidence>
<keyword evidence="7 8" id="KW-0472">Membrane</keyword>
<evidence type="ECO:0000256" key="7">
    <source>
        <dbReference type="ARBA" id="ARBA00023136"/>
    </source>
</evidence>
<evidence type="ECO:0000256" key="5">
    <source>
        <dbReference type="ARBA" id="ARBA00022692"/>
    </source>
</evidence>
<sequence length="371" mass="41492">MRFGKSVIPIPQGKYFRIGYGIIVVLLIFFLASKVDFLFRPFTTALKALALPILLSAIFYYLLRPPVRYLEKQLKSRTFAIVFVFLVLAGVLALAGVLIAPLVRDQFESLTNNLPELIKLGEQQVQLLQQNEWAARYLKEHQIDLSAKIPEMINRIVSSTGNAVNGVIGFVSNVVLLLSTVPFIVYYMLKGEDRFPGLVLRLVPDKHHEEAREIMEEMDSTLSAYLQGKILVSLCFGVLTVIGYSIIGLQYSLLLALALTLMNFIPYVGILIGMVPSVIVAFIDSPWKVVETIIVVVIVQQIEDKVLSPQIMGKRLAIHPLTIILVLLAMGSLVGLLGMLVAVPSYALLKVIVTHVYRLHRLRRRDAVERT</sequence>
<dbReference type="GO" id="GO:0005886">
    <property type="term" value="C:plasma membrane"/>
    <property type="evidence" value="ECO:0007669"/>
    <property type="project" value="UniProtKB-SubCell"/>
</dbReference>
<comment type="caution">
    <text evidence="9">The sequence shown here is derived from an EMBL/GenBank/DDBJ whole genome shotgun (WGS) entry which is preliminary data.</text>
</comment>
<organism evidence="9 10">
    <name type="scientific">Cohnella zeiphila</name>
    <dbReference type="NCBI Taxonomy" id="2761120"/>
    <lineage>
        <taxon>Bacteria</taxon>
        <taxon>Bacillati</taxon>
        <taxon>Bacillota</taxon>
        <taxon>Bacilli</taxon>
        <taxon>Bacillales</taxon>
        <taxon>Paenibacillaceae</taxon>
        <taxon>Cohnella</taxon>
    </lineage>
</organism>
<evidence type="ECO:0000313" key="10">
    <source>
        <dbReference type="Proteomes" id="UP000564644"/>
    </source>
</evidence>
<dbReference type="AlphaFoldDB" id="A0A7X0VUB1"/>
<evidence type="ECO:0000256" key="1">
    <source>
        <dbReference type="ARBA" id="ARBA00004651"/>
    </source>
</evidence>
<evidence type="ECO:0000256" key="8">
    <source>
        <dbReference type="SAM" id="Phobius"/>
    </source>
</evidence>
<keyword evidence="6 8" id="KW-1133">Transmembrane helix</keyword>
<reference evidence="9 10" key="1">
    <citation type="submission" date="2020-08" db="EMBL/GenBank/DDBJ databases">
        <title>Cohnella phylogeny.</title>
        <authorList>
            <person name="Dunlap C."/>
        </authorList>
    </citation>
    <scope>NUCLEOTIDE SEQUENCE [LARGE SCALE GENOMIC DNA]</scope>
    <source>
        <strain evidence="9 10">CBP 2801</strain>
    </source>
</reference>
<keyword evidence="10" id="KW-1185">Reference proteome</keyword>
<protein>
    <submittedName>
        <fullName evidence="9">AI-2E family transporter</fullName>
    </submittedName>
</protein>
<name>A0A7X0VUB1_9BACL</name>
<dbReference type="RefSeq" id="WP_185127747.1">
    <property type="nucleotide sequence ID" value="NZ_JACJVO010000005.1"/>
</dbReference>
<feature type="transmembrane region" description="Helical" evidence="8">
    <location>
        <begin position="45"/>
        <end position="63"/>
    </location>
</feature>
<comment type="subcellular location">
    <subcellularLocation>
        <location evidence="1">Cell membrane</location>
        <topology evidence="1">Multi-pass membrane protein</topology>
    </subcellularLocation>
</comment>
<dbReference type="EMBL" id="JACJVO010000005">
    <property type="protein sequence ID" value="MBB6730072.1"/>
    <property type="molecule type" value="Genomic_DNA"/>
</dbReference>
<feature type="transmembrane region" description="Helical" evidence="8">
    <location>
        <begin position="79"/>
        <end position="103"/>
    </location>
</feature>
<feature type="transmembrane region" description="Helical" evidence="8">
    <location>
        <begin position="316"/>
        <end position="337"/>
    </location>
</feature>